<feature type="chain" id="PRO_5004110280" evidence="1">
    <location>
        <begin position="18"/>
        <end position="217"/>
    </location>
</feature>
<feature type="signal peptide" evidence="1">
    <location>
        <begin position="1"/>
        <end position="17"/>
    </location>
</feature>
<dbReference type="GeneID" id="27900206"/>
<accession>N1QFP3</accession>
<evidence type="ECO:0000313" key="2">
    <source>
        <dbReference type="EMBL" id="EMF09323.1"/>
    </source>
</evidence>
<dbReference type="AlphaFoldDB" id="N1QFP3"/>
<dbReference type="Proteomes" id="UP000016931">
    <property type="component" value="Unassembled WGS sequence"/>
</dbReference>
<name>N1QFP3_SPHMS</name>
<proteinExistence type="predicted"/>
<evidence type="ECO:0000256" key="1">
    <source>
        <dbReference type="SAM" id="SignalP"/>
    </source>
</evidence>
<dbReference type="OMA" id="VWRSRED"/>
<dbReference type="eggNOG" id="ENOG502S1N8">
    <property type="taxonomic scope" value="Eukaryota"/>
</dbReference>
<keyword evidence="3" id="KW-1185">Reference proteome</keyword>
<dbReference type="HOGENOM" id="CLU_068116_2_0_1"/>
<dbReference type="PANTHER" id="PTHR36986">
    <property type="entry name" value="UPF0643 PROTEIN PB2B2.08"/>
    <property type="match status" value="1"/>
</dbReference>
<protein>
    <submittedName>
        <fullName evidence="2">Uncharacterized protein</fullName>
    </submittedName>
</protein>
<sequence>MTPCGLLLLLLLPQTKRDSVVTPSTIDLNASYLISSPYNHLANRLVLDDLEIPYRLFAFALTSLKPIRDDYATAPYLESFNWPDVFALLRDLCRQTGFAWKQLSFYTVIFRSVLLPGIDRGRLALLDQKSHEEACASGGLLKYWFGSTDAELKNLATCLWRSRQDAAAGGAGPWHAKARGAARTMYRDIDFYTHQLVVENGAESWRLDVHVEQRPHR</sequence>
<dbReference type="RefSeq" id="XP_016757444.1">
    <property type="nucleotide sequence ID" value="XM_016903069.1"/>
</dbReference>
<reference evidence="2 3" key="1">
    <citation type="journal article" date="2012" name="PLoS Pathog.">
        <title>Diverse lifestyles and strategies of plant pathogenesis encoded in the genomes of eighteen Dothideomycetes fungi.</title>
        <authorList>
            <person name="Ohm R.A."/>
            <person name="Feau N."/>
            <person name="Henrissat B."/>
            <person name="Schoch C.L."/>
            <person name="Horwitz B.A."/>
            <person name="Barry K.W."/>
            <person name="Condon B.J."/>
            <person name="Copeland A.C."/>
            <person name="Dhillon B."/>
            <person name="Glaser F."/>
            <person name="Hesse C.N."/>
            <person name="Kosti I."/>
            <person name="LaButti K."/>
            <person name="Lindquist E.A."/>
            <person name="Lucas S."/>
            <person name="Salamov A.A."/>
            <person name="Bradshaw R.E."/>
            <person name="Ciuffetti L."/>
            <person name="Hamelin R.C."/>
            <person name="Kema G.H.J."/>
            <person name="Lawrence C."/>
            <person name="Scott J.A."/>
            <person name="Spatafora J.W."/>
            <person name="Turgeon B.G."/>
            <person name="de Wit P.J.G.M."/>
            <person name="Zhong S."/>
            <person name="Goodwin S.B."/>
            <person name="Grigoriev I.V."/>
        </authorList>
    </citation>
    <scope>NUCLEOTIDE SEQUENCE [LARGE SCALE GENOMIC DNA]</scope>
    <source>
        <strain evidence="2 3">SO2202</strain>
    </source>
</reference>
<organism evidence="2 3">
    <name type="scientific">Sphaerulina musiva (strain SO2202)</name>
    <name type="common">Poplar stem canker fungus</name>
    <name type="synonym">Septoria musiva</name>
    <dbReference type="NCBI Taxonomy" id="692275"/>
    <lineage>
        <taxon>Eukaryota</taxon>
        <taxon>Fungi</taxon>
        <taxon>Dikarya</taxon>
        <taxon>Ascomycota</taxon>
        <taxon>Pezizomycotina</taxon>
        <taxon>Dothideomycetes</taxon>
        <taxon>Dothideomycetidae</taxon>
        <taxon>Mycosphaerellales</taxon>
        <taxon>Mycosphaerellaceae</taxon>
        <taxon>Sphaerulina</taxon>
    </lineage>
</organism>
<keyword evidence="1" id="KW-0732">Signal</keyword>
<dbReference type="PANTHER" id="PTHR36986:SF1">
    <property type="entry name" value="UPF0643 PROTEIN PB2B2.08"/>
    <property type="match status" value="1"/>
</dbReference>
<evidence type="ECO:0000313" key="3">
    <source>
        <dbReference type="Proteomes" id="UP000016931"/>
    </source>
</evidence>
<dbReference type="OrthoDB" id="2140489at2759"/>
<gene>
    <name evidence="2" type="ORF">SEPMUDRAFT_144162</name>
</gene>
<dbReference type="EMBL" id="KB456269">
    <property type="protein sequence ID" value="EMF09323.1"/>
    <property type="molecule type" value="Genomic_DNA"/>
</dbReference>